<comment type="caution">
    <text evidence="2">The sequence shown here is derived from an EMBL/GenBank/DDBJ whole genome shotgun (WGS) entry which is preliminary data.</text>
</comment>
<dbReference type="PANTHER" id="PTHR43861">
    <property type="entry name" value="TRANS-ACONITATE 2-METHYLTRANSFERASE-RELATED"/>
    <property type="match status" value="1"/>
</dbReference>
<keyword evidence="2" id="KW-0489">Methyltransferase</keyword>
<protein>
    <submittedName>
        <fullName evidence="2">Class I SAM-dependent methyltransferase</fullName>
    </submittedName>
</protein>
<accession>A0A3S0WWQ1</accession>
<keyword evidence="3" id="KW-1185">Reference proteome</keyword>
<dbReference type="CDD" id="cd02440">
    <property type="entry name" value="AdoMet_MTases"/>
    <property type="match status" value="1"/>
</dbReference>
<dbReference type="Pfam" id="PF08241">
    <property type="entry name" value="Methyltransf_11"/>
    <property type="match status" value="1"/>
</dbReference>
<name>A0A3S0WWQ1_9PROT</name>
<gene>
    <name evidence="2" type="ORF">EJ913_07440</name>
</gene>
<dbReference type="OrthoDB" id="9777638at2"/>
<proteinExistence type="predicted"/>
<dbReference type="GO" id="GO:0032259">
    <property type="term" value="P:methylation"/>
    <property type="evidence" value="ECO:0007669"/>
    <property type="project" value="UniProtKB-KW"/>
</dbReference>
<evidence type="ECO:0000259" key="1">
    <source>
        <dbReference type="Pfam" id="PF08241"/>
    </source>
</evidence>
<sequence>MEDATDMSATDQRWEAGGYKHHAGFVPELGMPVVELLDPRPGERILDLGCGEGTLTERLAALGCDVVGVDSSPEFIETAKARGLDARVVDAHALPFAAEFDAVFSNAALHWMTGPDAVVAGVARALRPGGRFVGEFGGAGNVGRIVAALEAALVRRGLDGRAANPWYFPTPEEYREKLEAAGFRVRSIALIPRPTPLPTDMAGWLATFAQSFLNRVSEAERPPLVAEVLETVAPELRDAEGRWTADYVRLRFSADKPA</sequence>
<evidence type="ECO:0000313" key="3">
    <source>
        <dbReference type="Proteomes" id="UP000280346"/>
    </source>
</evidence>
<dbReference type="AlphaFoldDB" id="A0A3S0WWQ1"/>
<dbReference type="PANTHER" id="PTHR43861:SF1">
    <property type="entry name" value="TRANS-ACONITATE 2-METHYLTRANSFERASE"/>
    <property type="match status" value="1"/>
</dbReference>
<feature type="domain" description="Methyltransferase type 11" evidence="1">
    <location>
        <begin position="46"/>
        <end position="133"/>
    </location>
</feature>
<organism evidence="2 3">
    <name type="scientific">Azospirillum doebereinerae</name>
    <dbReference type="NCBI Taxonomy" id="92933"/>
    <lineage>
        <taxon>Bacteria</taxon>
        <taxon>Pseudomonadati</taxon>
        <taxon>Pseudomonadota</taxon>
        <taxon>Alphaproteobacteria</taxon>
        <taxon>Rhodospirillales</taxon>
        <taxon>Azospirillaceae</taxon>
        <taxon>Azospirillum</taxon>
    </lineage>
</organism>
<evidence type="ECO:0000313" key="2">
    <source>
        <dbReference type="EMBL" id="RUQ74183.1"/>
    </source>
</evidence>
<dbReference type="Proteomes" id="UP000280346">
    <property type="component" value="Unassembled WGS sequence"/>
</dbReference>
<dbReference type="EMBL" id="RZIJ01000004">
    <property type="protein sequence ID" value="RUQ74183.1"/>
    <property type="molecule type" value="Genomic_DNA"/>
</dbReference>
<dbReference type="InterPro" id="IPR013216">
    <property type="entry name" value="Methyltransf_11"/>
</dbReference>
<dbReference type="SUPFAM" id="SSF53335">
    <property type="entry name" value="S-adenosyl-L-methionine-dependent methyltransferases"/>
    <property type="match status" value="1"/>
</dbReference>
<reference evidence="2 3" key="1">
    <citation type="submission" date="2018-12" db="EMBL/GenBank/DDBJ databases">
        <authorList>
            <person name="Yang Y."/>
        </authorList>
    </citation>
    <scope>NUCLEOTIDE SEQUENCE [LARGE SCALE GENOMIC DNA]</scope>
    <source>
        <strain evidence="2 3">GSF71</strain>
    </source>
</reference>
<dbReference type="Gene3D" id="3.40.50.150">
    <property type="entry name" value="Vaccinia Virus protein VP39"/>
    <property type="match status" value="1"/>
</dbReference>
<keyword evidence="2" id="KW-0808">Transferase</keyword>
<dbReference type="GO" id="GO:0008757">
    <property type="term" value="F:S-adenosylmethionine-dependent methyltransferase activity"/>
    <property type="evidence" value="ECO:0007669"/>
    <property type="project" value="InterPro"/>
</dbReference>
<dbReference type="InterPro" id="IPR029063">
    <property type="entry name" value="SAM-dependent_MTases_sf"/>
</dbReference>